<dbReference type="EMBL" id="JAOQJQ010000002">
    <property type="protein sequence ID" value="MCU6761741.1"/>
    <property type="molecule type" value="Genomic_DNA"/>
</dbReference>
<evidence type="ECO:0000313" key="1">
    <source>
        <dbReference type="EMBL" id="MCU6761741.1"/>
    </source>
</evidence>
<dbReference type="RefSeq" id="WP_158424524.1">
    <property type="nucleotide sequence ID" value="NZ_JAOQJQ010000002.1"/>
</dbReference>
<name>A0ABT2TIR9_9FIRM</name>
<evidence type="ECO:0000313" key="2">
    <source>
        <dbReference type="Proteomes" id="UP001652442"/>
    </source>
</evidence>
<protein>
    <submittedName>
        <fullName evidence="1">Uncharacterized protein</fullName>
    </submittedName>
</protein>
<gene>
    <name evidence="1" type="ORF">OCV88_05230</name>
</gene>
<sequence length="134" mass="16047">MSYLEMKLRNEENKTSTNGICLNFGKFLADLEFSTDTEYYKWDEYPIERYHEKMSEVLEKIDHKKQKLPLLISISLDEEMAFLSSTLSYQFIIMDKPMFMRMEHEYELDKEALEICRNEDMDCIAIYMGMSVCE</sequence>
<organism evidence="1 2">
    <name type="scientific">Brotonthovivens ammoniilytica</name>
    <dbReference type="NCBI Taxonomy" id="2981725"/>
    <lineage>
        <taxon>Bacteria</taxon>
        <taxon>Bacillati</taxon>
        <taxon>Bacillota</taxon>
        <taxon>Clostridia</taxon>
        <taxon>Lachnospirales</taxon>
        <taxon>Lachnospiraceae</taxon>
        <taxon>Brotonthovivens</taxon>
    </lineage>
</organism>
<dbReference type="Proteomes" id="UP001652442">
    <property type="component" value="Unassembled WGS sequence"/>
</dbReference>
<reference evidence="1 2" key="1">
    <citation type="journal article" date="2021" name="ISME Commun">
        <title>Automated analysis of genomic sequences facilitates high-throughput and comprehensive description of bacteria.</title>
        <authorList>
            <person name="Hitch T.C.A."/>
        </authorList>
    </citation>
    <scope>NUCLEOTIDE SEQUENCE [LARGE SCALE GENOMIC DNA]</scope>
    <source>
        <strain evidence="1 2">Sanger_109</strain>
    </source>
</reference>
<proteinExistence type="predicted"/>
<comment type="caution">
    <text evidence="1">The sequence shown here is derived from an EMBL/GenBank/DDBJ whole genome shotgun (WGS) entry which is preliminary data.</text>
</comment>
<accession>A0ABT2TIR9</accession>
<keyword evidence="2" id="KW-1185">Reference proteome</keyword>